<dbReference type="EC" id="2.4.99.28" evidence="11"/>
<organism evidence="13 14">
    <name type="scientific">Pseudohoeflea suaedae</name>
    <dbReference type="NCBI Taxonomy" id="877384"/>
    <lineage>
        <taxon>Bacteria</taxon>
        <taxon>Pseudomonadati</taxon>
        <taxon>Pseudomonadota</taxon>
        <taxon>Alphaproteobacteria</taxon>
        <taxon>Hyphomicrobiales</taxon>
        <taxon>Rhizobiaceae</taxon>
        <taxon>Pseudohoeflea</taxon>
    </lineage>
</organism>
<feature type="transmembrane region" description="Helical" evidence="11">
    <location>
        <begin position="28"/>
        <end position="50"/>
    </location>
</feature>
<dbReference type="UniPathway" id="UPA00219"/>
<evidence type="ECO:0000256" key="9">
    <source>
        <dbReference type="ARBA" id="ARBA00023136"/>
    </source>
</evidence>
<evidence type="ECO:0000256" key="1">
    <source>
        <dbReference type="ARBA" id="ARBA00022475"/>
    </source>
</evidence>
<feature type="domain" description="Glycosyl transferase family 51" evidence="12">
    <location>
        <begin position="69"/>
        <end position="229"/>
    </location>
</feature>
<name>A0A4R5PL14_9HYPH</name>
<dbReference type="Pfam" id="PF00912">
    <property type="entry name" value="Transgly"/>
    <property type="match status" value="1"/>
</dbReference>
<comment type="caution">
    <text evidence="13">The sequence shown here is derived from an EMBL/GenBank/DDBJ whole genome shotgun (WGS) entry which is preliminary data.</text>
</comment>
<dbReference type="SUPFAM" id="SSF53955">
    <property type="entry name" value="Lysozyme-like"/>
    <property type="match status" value="1"/>
</dbReference>
<comment type="function">
    <text evidence="11">Peptidoglycan polymerase that catalyzes glycan chain elongation from lipid-linked precursors.</text>
</comment>
<reference evidence="13 14" key="1">
    <citation type="journal article" date="2013" name="Int. J. Syst. Evol. Microbiol.">
        <title>Hoeflea suaedae sp. nov., an endophytic bacterium isolated from the root of the halophyte Suaeda maritima.</title>
        <authorList>
            <person name="Chung E.J."/>
            <person name="Park J.A."/>
            <person name="Pramanik P."/>
            <person name="Bibi F."/>
            <person name="Jeon C.O."/>
            <person name="Chung Y.R."/>
        </authorList>
    </citation>
    <scope>NUCLEOTIDE SEQUENCE [LARGE SCALE GENOMIC DNA]</scope>
    <source>
        <strain evidence="13 14">YC6898</strain>
    </source>
</reference>
<keyword evidence="3 11" id="KW-0328">Glycosyltransferase</keyword>
<dbReference type="GO" id="GO:0005886">
    <property type="term" value="C:plasma membrane"/>
    <property type="evidence" value="ECO:0007669"/>
    <property type="project" value="UniProtKB-SubCell"/>
</dbReference>
<dbReference type="InterPro" id="IPR011812">
    <property type="entry name" value="Pep_trsgly"/>
</dbReference>
<dbReference type="Proteomes" id="UP000295131">
    <property type="component" value="Unassembled WGS sequence"/>
</dbReference>
<keyword evidence="7 11" id="KW-0573">Peptidoglycan synthesis</keyword>
<dbReference type="OrthoDB" id="9766909at2"/>
<dbReference type="GO" id="GO:0008360">
    <property type="term" value="P:regulation of cell shape"/>
    <property type="evidence" value="ECO:0007669"/>
    <property type="project" value="UniProtKB-KW"/>
</dbReference>
<dbReference type="PANTHER" id="PTHR30400">
    <property type="entry name" value="MONOFUNCTIONAL BIOSYNTHETIC PEPTIDOGLYCAN TRANSGLYCOSYLASE"/>
    <property type="match status" value="1"/>
</dbReference>
<accession>A0A4R5PL14</accession>
<comment type="similarity">
    <text evidence="11">Belongs to the glycosyltransferase 51 family.</text>
</comment>
<sequence>MPREGQGDSVATDTAGRRRSKRWTVFRIIKWIVIVAILLLLAPYVLVLVYKPHAVKPVSTLMIGEMLTGRAYERQWVAFDDIAPVLVQSVMMSEDGQYCAHDGVDWSELNSVIDDALDGEATRGASTIPMQTVKNLFLTNSRTVIRKGLEIPLAMWSNQIWGKKRTMEIYLNVAEWAPGVFGVEAAAQTYFGVAAKDLTRRQAALLAVTLPNPIERNPANPTRNLGKLASTIQARARQSGAYIKCLYD</sequence>
<dbReference type="InterPro" id="IPR036950">
    <property type="entry name" value="PBP_transglycosylase"/>
</dbReference>
<dbReference type="InterPro" id="IPR001264">
    <property type="entry name" value="Glyco_trans_51"/>
</dbReference>
<keyword evidence="14" id="KW-1185">Reference proteome</keyword>
<evidence type="ECO:0000256" key="2">
    <source>
        <dbReference type="ARBA" id="ARBA00022519"/>
    </source>
</evidence>
<dbReference type="GO" id="GO:0009252">
    <property type="term" value="P:peptidoglycan biosynthetic process"/>
    <property type="evidence" value="ECO:0007669"/>
    <property type="project" value="UniProtKB-UniRule"/>
</dbReference>
<evidence type="ECO:0000256" key="8">
    <source>
        <dbReference type="ARBA" id="ARBA00022989"/>
    </source>
</evidence>
<evidence type="ECO:0000256" key="4">
    <source>
        <dbReference type="ARBA" id="ARBA00022679"/>
    </source>
</evidence>
<dbReference type="InterPro" id="IPR023346">
    <property type="entry name" value="Lysozyme-like_dom_sf"/>
</dbReference>
<dbReference type="GO" id="GO:0016763">
    <property type="term" value="F:pentosyltransferase activity"/>
    <property type="evidence" value="ECO:0007669"/>
    <property type="project" value="InterPro"/>
</dbReference>
<dbReference type="EMBL" id="SMSI01000001">
    <property type="protein sequence ID" value="TDH37602.1"/>
    <property type="molecule type" value="Genomic_DNA"/>
</dbReference>
<proteinExistence type="inferred from homology"/>
<evidence type="ECO:0000313" key="13">
    <source>
        <dbReference type="EMBL" id="TDH37602.1"/>
    </source>
</evidence>
<evidence type="ECO:0000259" key="12">
    <source>
        <dbReference type="Pfam" id="PF00912"/>
    </source>
</evidence>
<dbReference type="GO" id="GO:0008955">
    <property type="term" value="F:peptidoglycan glycosyltransferase activity"/>
    <property type="evidence" value="ECO:0007669"/>
    <property type="project" value="UniProtKB-UniRule"/>
</dbReference>
<protein>
    <recommendedName>
        <fullName evidence="11">Biosynthetic peptidoglycan transglycosylase</fullName>
        <ecNumber evidence="11">2.4.99.28</ecNumber>
    </recommendedName>
    <alternativeName>
        <fullName evidence="11">Glycan polymerase</fullName>
    </alternativeName>
    <alternativeName>
        <fullName evidence="11">Peptidoglycan glycosyltransferase MtgA</fullName>
        <shortName evidence="11">PGT</shortName>
    </alternativeName>
</protein>
<keyword evidence="8 11" id="KW-1133">Transmembrane helix</keyword>
<evidence type="ECO:0000256" key="11">
    <source>
        <dbReference type="HAMAP-Rule" id="MF_00766"/>
    </source>
</evidence>
<evidence type="ECO:0000313" key="14">
    <source>
        <dbReference type="Proteomes" id="UP000295131"/>
    </source>
</evidence>
<keyword evidence="10 11" id="KW-0961">Cell wall biogenesis/degradation</keyword>
<keyword evidence="2 11" id="KW-0997">Cell inner membrane</keyword>
<evidence type="ECO:0000256" key="5">
    <source>
        <dbReference type="ARBA" id="ARBA00022692"/>
    </source>
</evidence>
<comment type="catalytic activity">
    <reaction evidence="11">
        <text>[GlcNAc-(1-&gt;4)-Mur2Ac(oyl-L-Ala-gamma-D-Glu-L-Lys-D-Ala-D-Ala)](n)-di-trans,octa-cis-undecaprenyl diphosphate + beta-D-GlcNAc-(1-&gt;4)-Mur2Ac(oyl-L-Ala-gamma-D-Glu-L-Lys-D-Ala-D-Ala)-di-trans,octa-cis-undecaprenyl diphosphate = [GlcNAc-(1-&gt;4)-Mur2Ac(oyl-L-Ala-gamma-D-Glu-L-Lys-D-Ala-D-Ala)](n+1)-di-trans,octa-cis-undecaprenyl diphosphate + di-trans,octa-cis-undecaprenyl diphosphate + H(+)</text>
        <dbReference type="Rhea" id="RHEA:23708"/>
        <dbReference type="Rhea" id="RHEA-COMP:9602"/>
        <dbReference type="Rhea" id="RHEA-COMP:9603"/>
        <dbReference type="ChEBI" id="CHEBI:15378"/>
        <dbReference type="ChEBI" id="CHEBI:58405"/>
        <dbReference type="ChEBI" id="CHEBI:60033"/>
        <dbReference type="ChEBI" id="CHEBI:78435"/>
        <dbReference type="EC" id="2.4.99.28"/>
    </reaction>
</comment>
<gene>
    <name evidence="11 13" type="primary">mtgA</name>
    <name evidence="13" type="ORF">E2A64_00175</name>
</gene>
<evidence type="ECO:0000256" key="7">
    <source>
        <dbReference type="ARBA" id="ARBA00022984"/>
    </source>
</evidence>
<keyword evidence="9 11" id="KW-0472">Membrane</keyword>
<keyword evidence="4 11" id="KW-0808">Transferase</keyword>
<evidence type="ECO:0000256" key="3">
    <source>
        <dbReference type="ARBA" id="ARBA00022676"/>
    </source>
</evidence>
<dbReference type="Gene3D" id="1.10.3810.10">
    <property type="entry name" value="Biosynthetic peptidoglycan transglycosylase-like"/>
    <property type="match status" value="1"/>
</dbReference>
<keyword evidence="6 11" id="KW-0133">Cell shape</keyword>
<comment type="pathway">
    <text evidence="11">Cell wall biogenesis; peptidoglycan biosynthesis.</text>
</comment>
<dbReference type="PANTHER" id="PTHR30400:SF0">
    <property type="entry name" value="BIOSYNTHETIC PEPTIDOGLYCAN TRANSGLYCOSYLASE"/>
    <property type="match status" value="1"/>
</dbReference>
<dbReference type="GO" id="GO:0071555">
    <property type="term" value="P:cell wall organization"/>
    <property type="evidence" value="ECO:0007669"/>
    <property type="project" value="UniProtKB-KW"/>
</dbReference>
<dbReference type="AlphaFoldDB" id="A0A4R5PL14"/>
<evidence type="ECO:0000256" key="10">
    <source>
        <dbReference type="ARBA" id="ARBA00023316"/>
    </source>
</evidence>
<dbReference type="GO" id="GO:0009274">
    <property type="term" value="C:peptidoglycan-based cell wall"/>
    <property type="evidence" value="ECO:0007669"/>
    <property type="project" value="InterPro"/>
</dbReference>
<evidence type="ECO:0000256" key="6">
    <source>
        <dbReference type="ARBA" id="ARBA00022960"/>
    </source>
</evidence>
<comment type="subcellular location">
    <subcellularLocation>
        <location evidence="11">Cell inner membrane</location>
        <topology evidence="11">Single-pass membrane protein</topology>
    </subcellularLocation>
</comment>
<keyword evidence="5 11" id="KW-0812">Transmembrane</keyword>
<keyword evidence="1 11" id="KW-1003">Cell membrane</keyword>
<dbReference type="HAMAP" id="MF_00766">
    <property type="entry name" value="PGT_MtgA"/>
    <property type="match status" value="1"/>
</dbReference>